<dbReference type="NCBIfam" id="TIGR00254">
    <property type="entry name" value="GGDEF"/>
    <property type="match status" value="1"/>
</dbReference>
<keyword evidence="2" id="KW-0472">Membrane</keyword>
<keyword evidence="5" id="KW-1185">Reference proteome</keyword>
<dbReference type="Pfam" id="PF00990">
    <property type="entry name" value="GGDEF"/>
    <property type="match status" value="1"/>
</dbReference>
<keyword evidence="2" id="KW-0812">Transmembrane</keyword>
<dbReference type="Gene3D" id="3.30.70.270">
    <property type="match status" value="1"/>
</dbReference>
<dbReference type="PANTHER" id="PTHR46663:SF2">
    <property type="entry name" value="GGDEF DOMAIN-CONTAINING PROTEIN"/>
    <property type="match status" value="1"/>
</dbReference>
<dbReference type="RefSeq" id="WP_109822633.1">
    <property type="nucleotide sequence ID" value="NZ_QGKL01000019.1"/>
</dbReference>
<dbReference type="InterPro" id="IPR029787">
    <property type="entry name" value="Nucleotide_cyclase"/>
</dbReference>
<dbReference type="Proteomes" id="UP000245506">
    <property type="component" value="Unassembled WGS sequence"/>
</dbReference>
<sequence>MTIQCKKTKSDGLLSALGPILLLAVGLATANMLSTYKGIHHEKQATLSDLIQQDRAVGNTLFNAHKFIEGQQGSQLLRQSYESLLTRFPATISSIENDKIFQQLSGLSDTIYATFSHVESAEQMILRPEQVDKTQLNAWVNQLHEMNQQINDQVLDNVSSTSAEYSKKASGTIIKTAFILLAVIFTFILYLGYLLITLRKERKRNLHMLAHDPLTGLSSRACVMTTLQSRCDNRTPFSLLLFDLNKFKAVNDTFGHHVGDQLLKSLAAKFTQTLGKFGIVGRLGGDEFVWLAESDNPEVIQQQYALFLEELKAPCVINGKRLHIKLSAGGGIAVDYDFNATQLLERVDEAMYQAKSLQIKEVLWENKTIYKALGAVNPLEHKSKVGRKKQRDESLEYSEQPPRQSVQHLI</sequence>
<proteinExistence type="predicted"/>
<dbReference type="AlphaFoldDB" id="A0A317CHI3"/>
<dbReference type="InterPro" id="IPR000160">
    <property type="entry name" value="GGDEF_dom"/>
</dbReference>
<dbReference type="OrthoDB" id="5623595at2"/>
<evidence type="ECO:0000259" key="3">
    <source>
        <dbReference type="PROSITE" id="PS50887"/>
    </source>
</evidence>
<dbReference type="InterPro" id="IPR052163">
    <property type="entry name" value="DGC-Regulatory_Protein"/>
</dbReference>
<feature type="transmembrane region" description="Helical" evidence="2">
    <location>
        <begin position="177"/>
        <end position="198"/>
    </location>
</feature>
<dbReference type="CDD" id="cd01949">
    <property type="entry name" value="GGDEF"/>
    <property type="match status" value="1"/>
</dbReference>
<evidence type="ECO:0000256" key="1">
    <source>
        <dbReference type="SAM" id="MobiDB-lite"/>
    </source>
</evidence>
<evidence type="ECO:0000256" key="2">
    <source>
        <dbReference type="SAM" id="Phobius"/>
    </source>
</evidence>
<reference evidence="4 5" key="1">
    <citation type="submission" date="2018-05" db="EMBL/GenBank/DDBJ databases">
        <title>Leucothrix arctica sp. nov., isolated from Arctic seawater.</title>
        <authorList>
            <person name="Choi A."/>
            <person name="Baek K."/>
        </authorList>
    </citation>
    <scope>NUCLEOTIDE SEQUENCE [LARGE SCALE GENOMIC DNA]</scope>
    <source>
        <strain evidence="4 5">IMCC9719</strain>
    </source>
</reference>
<comment type="caution">
    <text evidence="4">The sequence shown here is derived from an EMBL/GenBank/DDBJ whole genome shotgun (WGS) entry which is preliminary data.</text>
</comment>
<feature type="compositionally biased region" description="Polar residues" evidence="1">
    <location>
        <begin position="401"/>
        <end position="410"/>
    </location>
</feature>
<name>A0A317CHI3_9GAMM</name>
<feature type="region of interest" description="Disordered" evidence="1">
    <location>
        <begin position="383"/>
        <end position="410"/>
    </location>
</feature>
<feature type="domain" description="GGDEF" evidence="3">
    <location>
        <begin position="235"/>
        <end position="367"/>
    </location>
</feature>
<dbReference type="EMBL" id="QGKL01000019">
    <property type="protein sequence ID" value="PWQ97591.1"/>
    <property type="molecule type" value="Genomic_DNA"/>
</dbReference>
<protein>
    <recommendedName>
        <fullName evidence="3">GGDEF domain-containing protein</fullName>
    </recommendedName>
</protein>
<keyword evidence="2" id="KW-1133">Transmembrane helix</keyword>
<accession>A0A317CHI3</accession>
<dbReference type="PROSITE" id="PS50887">
    <property type="entry name" value="GGDEF"/>
    <property type="match status" value="1"/>
</dbReference>
<evidence type="ECO:0000313" key="4">
    <source>
        <dbReference type="EMBL" id="PWQ97591.1"/>
    </source>
</evidence>
<dbReference type="InterPro" id="IPR043128">
    <property type="entry name" value="Rev_trsase/Diguanyl_cyclase"/>
</dbReference>
<gene>
    <name evidence="4" type="ORF">DKT75_06640</name>
</gene>
<dbReference type="SMART" id="SM00267">
    <property type="entry name" value="GGDEF"/>
    <property type="match status" value="1"/>
</dbReference>
<dbReference type="SUPFAM" id="SSF55073">
    <property type="entry name" value="Nucleotide cyclase"/>
    <property type="match status" value="1"/>
</dbReference>
<evidence type="ECO:0000313" key="5">
    <source>
        <dbReference type="Proteomes" id="UP000245506"/>
    </source>
</evidence>
<dbReference type="PANTHER" id="PTHR46663">
    <property type="entry name" value="DIGUANYLATE CYCLASE DGCT-RELATED"/>
    <property type="match status" value="1"/>
</dbReference>
<organism evidence="4 5">
    <name type="scientific">Leucothrix arctica</name>
    <dbReference type="NCBI Taxonomy" id="1481894"/>
    <lineage>
        <taxon>Bacteria</taxon>
        <taxon>Pseudomonadati</taxon>
        <taxon>Pseudomonadota</taxon>
        <taxon>Gammaproteobacteria</taxon>
        <taxon>Thiotrichales</taxon>
        <taxon>Thiotrichaceae</taxon>
        <taxon>Leucothrix</taxon>
    </lineage>
</organism>